<sequence length="219" mass="24502">MSQSPANEERPLIYDQGRMRSLVDLLMIEKMEGVDDRTMMRQEGGNNMSRWKIIRERLGLNHGNGNGISCCGIAGWRYENSSMENSVEESAGTTREVEVQVGTNLGAALEVERQFRFRATENRNSGTRVSPPLRVSLMRLLEETETETETETGGGDGIRSKEDEGSSDSVCCVCMERKKGGALIPCGHTYCRLCCRDLCINRGSCPLCNRRILDILHIF</sequence>
<dbReference type="RefSeq" id="XP_021841102.2">
    <property type="nucleotide sequence ID" value="XM_021985410.2"/>
</dbReference>
<keyword evidence="1" id="KW-0862">Zinc</keyword>
<dbReference type="GeneID" id="110781180"/>
<keyword evidence="1" id="KW-0479">Metal-binding</keyword>
<keyword evidence="1" id="KW-0863">Zinc-finger</keyword>
<reference evidence="5" key="2">
    <citation type="submission" date="2025-08" db="UniProtKB">
        <authorList>
            <consortium name="RefSeq"/>
        </authorList>
    </citation>
    <scope>IDENTIFICATION</scope>
    <source>
        <tissue evidence="5">Leaf</tissue>
    </source>
</reference>
<proteinExistence type="predicted"/>
<dbReference type="KEGG" id="soe:110781180"/>
<evidence type="ECO:0000313" key="5">
    <source>
        <dbReference type="RefSeq" id="XP_021841102.2"/>
    </source>
</evidence>
<dbReference type="SMART" id="SM00184">
    <property type="entry name" value="RING"/>
    <property type="match status" value="1"/>
</dbReference>
<protein>
    <submittedName>
        <fullName evidence="5">E3 ubiquitin-protein ligase BRE1</fullName>
    </submittedName>
</protein>
<dbReference type="SUPFAM" id="SSF57850">
    <property type="entry name" value="RING/U-box"/>
    <property type="match status" value="1"/>
</dbReference>
<evidence type="ECO:0000313" key="4">
    <source>
        <dbReference type="Proteomes" id="UP000813463"/>
    </source>
</evidence>
<dbReference type="PROSITE" id="PS50089">
    <property type="entry name" value="ZF_RING_2"/>
    <property type="match status" value="1"/>
</dbReference>
<dbReference type="InterPro" id="IPR001841">
    <property type="entry name" value="Znf_RING"/>
</dbReference>
<evidence type="ECO:0000259" key="3">
    <source>
        <dbReference type="PROSITE" id="PS50089"/>
    </source>
</evidence>
<dbReference type="Pfam" id="PF13920">
    <property type="entry name" value="zf-C3HC4_3"/>
    <property type="match status" value="1"/>
</dbReference>
<accession>A0A9R0I1Y4</accession>
<dbReference type="Proteomes" id="UP000813463">
    <property type="component" value="Chromosome 6"/>
</dbReference>
<dbReference type="Gene3D" id="3.30.40.10">
    <property type="entry name" value="Zinc/RING finger domain, C3HC4 (zinc finger)"/>
    <property type="match status" value="1"/>
</dbReference>
<organism evidence="4 5">
    <name type="scientific">Spinacia oleracea</name>
    <name type="common">Spinach</name>
    <dbReference type="NCBI Taxonomy" id="3562"/>
    <lineage>
        <taxon>Eukaryota</taxon>
        <taxon>Viridiplantae</taxon>
        <taxon>Streptophyta</taxon>
        <taxon>Embryophyta</taxon>
        <taxon>Tracheophyta</taxon>
        <taxon>Spermatophyta</taxon>
        <taxon>Magnoliopsida</taxon>
        <taxon>eudicotyledons</taxon>
        <taxon>Gunneridae</taxon>
        <taxon>Pentapetalae</taxon>
        <taxon>Caryophyllales</taxon>
        <taxon>Chenopodiaceae</taxon>
        <taxon>Chenopodioideae</taxon>
        <taxon>Anserineae</taxon>
        <taxon>Spinacia</taxon>
    </lineage>
</organism>
<reference evidence="4" key="1">
    <citation type="journal article" date="2021" name="Nat. Commun.">
        <title>Genomic analyses provide insights into spinach domestication and the genetic basis of agronomic traits.</title>
        <authorList>
            <person name="Cai X."/>
            <person name="Sun X."/>
            <person name="Xu C."/>
            <person name="Sun H."/>
            <person name="Wang X."/>
            <person name="Ge C."/>
            <person name="Zhang Z."/>
            <person name="Wang Q."/>
            <person name="Fei Z."/>
            <person name="Jiao C."/>
            <person name="Wang Q."/>
        </authorList>
    </citation>
    <scope>NUCLEOTIDE SEQUENCE [LARGE SCALE GENOMIC DNA]</scope>
    <source>
        <strain evidence="4">cv. Varoflay</strain>
    </source>
</reference>
<dbReference type="PANTHER" id="PTHR46629">
    <property type="entry name" value="OS01G0917900 PROTEIN"/>
    <property type="match status" value="1"/>
</dbReference>
<name>A0A9R0I1Y4_SPIOL</name>
<evidence type="ECO:0000256" key="2">
    <source>
        <dbReference type="SAM" id="MobiDB-lite"/>
    </source>
</evidence>
<keyword evidence="4" id="KW-1185">Reference proteome</keyword>
<dbReference type="InterPro" id="IPR013083">
    <property type="entry name" value="Znf_RING/FYVE/PHD"/>
</dbReference>
<gene>
    <name evidence="5" type="primary">LOC110781180</name>
</gene>
<feature type="domain" description="RING-type" evidence="3">
    <location>
        <begin position="171"/>
        <end position="209"/>
    </location>
</feature>
<dbReference type="AlphaFoldDB" id="A0A9R0I1Y4"/>
<feature type="region of interest" description="Disordered" evidence="2">
    <location>
        <begin position="143"/>
        <end position="166"/>
    </location>
</feature>
<evidence type="ECO:0000256" key="1">
    <source>
        <dbReference type="PROSITE-ProRule" id="PRU00175"/>
    </source>
</evidence>